<dbReference type="Proteomes" id="UP001430584">
    <property type="component" value="Unassembled WGS sequence"/>
</dbReference>
<keyword evidence="3" id="KW-1185">Reference proteome</keyword>
<gene>
    <name evidence="2" type="ORF">SLS55_004557</name>
</gene>
<dbReference type="GeneID" id="92008642"/>
<name>A0ABR3CKV6_9PEZI</name>
<evidence type="ECO:0000313" key="3">
    <source>
        <dbReference type="Proteomes" id="UP001430584"/>
    </source>
</evidence>
<sequence>MEGRNGNNNRNHQRNNAQHRVNGNNNRNYQNNDWNGNNNGNYQGNNAHQRMNGNNNRNYQNNEGNGYNNGNYQGNNAQQRGNGNYNNNNNRNGNRANQHGNGNQSNINQRQNNQRQNNQRRNNSDDNSTSSDPHSGCSNNCGDDRGDPVNNSWRGESTRVLNNIEQRHRQAANTRQPRPFNPADYPFNTAIRCNGFAERNFKKALDRRCYYDSLNWPKDLDGDLIMVDALTQQPVWFTGPWRNPCVFIPLNPGPMDVEDWALHETLAGVDDDDEL</sequence>
<feature type="compositionally biased region" description="Low complexity" evidence="1">
    <location>
        <begin position="1"/>
        <end position="132"/>
    </location>
</feature>
<reference evidence="2 3" key="1">
    <citation type="submission" date="2024-02" db="EMBL/GenBank/DDBJ databases">
        <title>De novo assembly and annotation of 12 fungi associated with fruit tree decline syndrome in Ontario, Canada.</title>
        <authorList>
            <person name="Sulman M."/>
            <person name="Ellouze W."/>
            <person name="Ilyukhin E."/>
        </authorList>
    </citation>
    <scope>NUCLEOTIDE SEQUENCE [LARGE SCALE GENOMIC DNA]</scope>
    <source>
        <strain evidence="2 3">FDS-637</strain>
    </source>
</reference>
<comment type="caution">
    <text evidence="2">The sequence shown here is derived from an EMBL/GenBank/DDBJ whole genome shotgun (WGS) entry which is preliminary data.</text>
</comment>
<proteinExistence type="predicted"/>
<organism evidence="2 3">
    <name type="scientific">Diplodia seriata</name>
    <dbReference type="NCBI Taxonomy" id="420778"/>
    <lineage>
        <taxon>Eukaryota</taxon>
        <taxon>Fungi</taxon>
        <taxon>Dikarya</taxon>
        <taxon>Ascomycota</taxon>
        <taxon>Pezizomycotina</taxon>
        <taxon>Dothideomycetes</taxon>
        <taxon>Dothideomycetes incertae sedis</taxon>
        <taxon>Botryosphaeriales</taxon>
        <taxon>Botryosphaeriaceae</taxon>
        <taxon>Diplodia</taxon>
    </lineage>
</organism>
<protein>
    <submittedName>
        <fullName evidence="2">Uncharacterized protein</fullName>
    </submittedName>
</protein>
<evidence type="ECO:0000256" key="1">
    <source>
        <dbReference type="SAM" id="MobiDB-lite"/>
    </source>
</evidence>
<evidence type="ECO:0000313" key="2">
    <source>
        <dbReference type="EMBL" id="KAL0260865.1"/>
    </source>
</evidence>
<dbReference type="RefSeq" id="XP_066633894.1">
    <property type="nucleotide sequence ID" value="XM_066776013.1"/>
</dbReference>
<feature type="region of interest" description="Disordered" evidence="1">
    <location>
        <begin position="1"/>
        <end position="154"/>
    </location>
</feature>
<dbReference type="EMBL" id="JAJVCZ030000004">
    <property type="protein sequence ID" value="KAL0260865.1"/>
    <property type="molecule type" value="Genomic_DNA"/>
</dbReference>
<accession>A0ABR3CKV6</accession>